<evidence type="ECO:0000256" key="7">
    <source>
        <dbReference type="ARBA" id="ARBA00023136"/>
    </source>
</evidence>
<dbReference type="EMBL" id="MFTC01000036">
    <property type="protein sequence ID" value="OGI51610.1"/>
    <property type="molecule type" value="Genomic_DNA"/>
</dbReference>
<evidence type="ECO:0000313" key="10">
    <source>
        <dbReference type="EMBL" id="OGI51610.1"/>
    </source>
</evidence>
<evidence type="ECO:0000256" key="5">
    <source>
        <dbReference type="ARBA" id="ARBA00022692"/>
    </source>
</evidence>
<proteinExistence type="predicted"/>
<evidence type="ECO:0000256" key="8">
    <source>
        <dbReference type="SAM" id="Phobius"/>
    </source>
</evidence>
<keyword evidence="3" id="KW-0328">Glycosyltransferase</keyword>
<evidence type="ECO:0000256" key="6">
    <source>
        <dbReference type="ARBA" id="ARBA00022989"/>
    </source>
</evidence>
<organism evidence="10 11">
    <name type="scientific">Candidatus Muproteobacteria bacterium RIFCSPLOWO2_01_FULL_60_18</name>
    <dbReference type="NCBI Taxonomy" id="1817768"/>
    <lineage>
        <taxon>Bacteria</taxon>
        <taxon>Pseudomonadati</taxon>
        <taxon>Pseudomonadota</taxon>
        <taxon>Candidatus Muproteobacteria</taxon>
    </lineage>
</organism>
<comment type="caution">
    <text evidence="10">The sequence shown here is derived from an EMBL/GenBank/DDBJ whole genome shotgun (WGS) entry which is preliminary data.</text>
</comment>
<dbReference type="PANTHER" id="PTHR33908">
    <property type="entry name" value="MANNOSYLTRANSFERASE YKCB-RELATED"/>
    <property type="match status" value="1"/>
</dbReference>
<feature type="transmembrane region" description="Helical" evidence="8">
    <location>
        <begin position="226"/>
        <end position="247"/>
    </location>
</feature>
<feature type="transmembrane region" description="Helical" evidence="8">
    <location>
        <begin position="397"/>
        <end position="418"/>
    </location>
</feature>
<evidence type="ECO:0000256" key="3">
    <source>
        <dbReference type="ARBA" id="ARBA00022676"/>
    </source>
</evidence>
<evidence type="ECO:0000256" key="2">
    <source>
        <dbReference type="ARBA" id="ARBA00022475"/>
    </source>
</evidence>
<dbReference type="GO" id="GO:0009103">
    <property type="term" value="P:lipopolysaccharide biosynthetic process"/>
    <property type="evidence" value="ECO:0007669"/>
    <property type="project" value="UniProtKB-ARBA"/>
</dbReference>
<dbReference type="GO" id="GO:0016763">
    <property type="term" value="F:pentosyltransferase activity"/>
    <property type="evidence" value="ECO:0007669"/>
    <property type="project" value="TreeGrafter"/>
</dbReference>
<protein>
    <recommendedName>
        <fullName evidence="9">Glycosyltransferase RgtA/B/C/D-like domain-containing protein</fullName>
    </recommendedName>
</protein>
<feature type="transmembrane region" description="Helical" evidence="8">
    <location>
        <begin position="363"/>
        <end position="385"/>
    </location>
</feature>
<dbReference type="GO" id="GO:0005886">
    <property type="term" value="C:plasma membrane"/>
    <property type="evidence" value="ECO:0007669"/>
    <property type="project" value="UniProtKB-SubCell"/>
</dbReference>
<evidence type="ECO:0000256" key="4">
    <source>
        <dbReference type="ARBA" id="ARBA00022679"/>
    </source>
</evidence>
<dbReference type="InterPro" id="IPR038731">
    <property type="entry name" value="RgtA/B/C-like"/>
</dbReference>
<accession>A0A1F6U2P1</accession>
<name>A0A1F6U2P1_9PROT</name>
<feature type="domain" description="Glycosyltransferase RgtA/B/C/D-like" evidence="9">
    <location>
        <begin position="89"/>
        <end position="236"/>
    </location>
</feature>
<reference evidence="10 11" key="1">
    <citation type="journal article" date="2016" name="Nat. Commun.">
        <title>Thousands of microbial genomes shed light on interconnected biogeochemical processes in an aquifer system.</title>
        <authorList>
            <person name="Anantharaman K."/>
            <person name="Brown C.T."/>
            <person name="Hug L.A."/>
            <person name="Sharon I."/>
            <person name="Castelle C.J."/>
            <person name="Probst A.J."/>
            <person name="Thomas B.C."/>
            <person name="Singh A."/>
            <person name="Wilkins M.J."/>
            <person name="Karaoz U."/>
            <person name="Brodie E.L."/>
            <person name="Williams K.H."/>
            <person name="Hubbard S.S."/>
            <person name="Banfield J.F."/>
        </authorList>
    </citation>
    <scope>NUCLEOTIDE SEQUENCE [LARGE SCALE GENOMIC DNA]</scope>
</reference>
<feature type="transmembrane region" description="Helical" evidence="8">
    <location>
        <begin position="430"/>
        <end position="447"/>
    </location>
</feature>
<keyword evidence="4" id="KW-0808">Transferase</keyword>
<feature type="transmembrane region" description="Helical" evidence="8">
    <location>
        <begin position="110"/>
        <end position="131"/>
    </location>
</feature>
<dbReference type="STRING" id="1817768.A3A87_09940"/>
<dbReference type="PANTHER" id="PTHR33908:SF11">
    <property type="entry name" value="MEMBRANE PROTEIN"/>
    <property type="match status" value="1"/>
</dbReference>
<evidence type="ECO:0000256" key="1">
    <source>
        <dbReference type="ARBA" id="ARBA00004651"/>
    </source>
</evidence>
<dbReference type="Proteomes" id="UP000179037">
    <property type="component" value="Unassembled WGS sequence"/>
</dbReference>
<dbReference type="AlphaFoldDB" id="A0A1F6U2P1"/>
<feature type="transmembrane region" description="Helical" evidence="8">
    <location>
        <begin position="191"/>
        <end position="220"/>
    </location>
</feature>
<keyword evidence="6 8" id="KW-1133">Transmembrane helix</keyword>
<comment type="subcellular location">
    <subcellularLocation>
        <location evidence="1">Cell membrane</location>
        <topology evidence="1">Multi-pass membrane protein</topology>
    </subcellularLocation>
</comment>
<evidence type="ECO:0000313" key="11">
    <source>
        <dbReference type="Proteomes" id="UP000179037"/>
    </source>
</evidence>
<sequence>MQNLLGGVKQLLGSKIHIPRHVYVLLAILLVAFDLRMQSVVNSVVDTPVRADAREYVLYAHNLKNYGVYSRSDTFTANGQANPVPDAKRAPLYPLFIALFLDKQPSAANIAAITRVQAVISTLTVLLVFLISRRILPMPLALTASALTAISPHLVTMNIYLLSETLFCFFVVLTILFIVKSAEKPGIVMPVFAGLALGASALTHPMLLYFIGPLVIFLFYSWDRNVGWKKVAAVVLGFSVLYGPWVARNISTLGTPGDNTLMLAALRTGVYVDMMYQKDPQSYGYPYRFDPRFEKTSKDLSSVLTEISNEFREAPAEQLHWYILGKPLTLWSWSNIEGPGDVFVYPVLSTPYRYLPQFKASHALMHAIHWFLVALMAGGICIAWLPPRWSGLSQEALFVTRAISILLLYHAAIMMISFPLPRYAIPMRPFLYIMSMLPIVLATRWILEKRSAHAGAV</sequence>
<gene>
    <name evidence="10" type="ORF">A3A87_09940</name>
</gene>
<keyword evidence="2" id="KW-1003">Cell membrane</keyword>
<dbReference type="InterPro" id="IPR050297">
    <property type="entry name" value="LipidA_mod_glycosyltrf_83"/>
</dbReference>
<keyword evidence="7 8" id="KW-0472">Membrane</keyword>
<dbReference type="Pfam" id="PF13231">
    <property type="entry name" value="PMT_2"/>
    <property type="match status" value="1"/>
</dbReference>
<feature type="transmembrane region" description="Helical" evidence="8">
    <location>
        <begin position="161"/>
        <end position="179"/>
    </location>
</feature>
<feature type="transmembrane region" description="Helical" evidence="8">
    <location>
        <begin position="21"/>
        <end position="41"/>
    </location>
</feature>
<evidence type="ECO:0000259" key="9">
    <source>
        <dbReference type="Pfam" id="PF13231"/>
    </source>
</evidence>
<keyword evidence="5 8" id="KW-0812">Transmembrane</keyword>